<dbReference type="InterPro" id="IPR001841">
    <property type="entry name" value="Znf_RING"/>
</dbReference>
<dbReference type="OrthoDB" id="1667110at2759"/>
<dbReference type="PANTHER" id="PTHR12549">
    <property type="entry name" value="JMJC DOMAIN-CONTAINING HISTONE DEMETHYLATION PROTEIN"/>
    <property type="match status" value="1"/>
</dbReference>
<dbReference type="SMART" id="SM00558">
    <property type="entry name" value="JmjC"/>
    <property type="match status" value="1"/>
</dbReference>
<feature type="domain" description="JmjC" evidence="8">
    <location>
        <begin position="408"/>
        <end position="847"/>
    </location>
</feature>
<keyword evidence="5" id="KW-0863">Zinc-finger</keyword>
<keyword evidence="3" id="KW-0479">Metal-binding</keyword>
<comment type="subcellular location">
    <subcellularLocation>
        <location evidence="1">Nucleus</location>
    </subcellularLocation>
</comment>
<dbReference type="Proteomes" id="UP000489600">
    <property type="component" value="Unassembled WGS sequence"/>
</dbReference>
<evidence type="ECO:0000256" key="2">
    <source>
        <dbReference type="ARBA" id="ARBA00006801"/>
    </source>
</evidence>
<reference evidence="9" key="1">
    <citation type="submission" date="2019-07" db="EMBL/GenBank/DDBJ databases">
        <authorList>
            <person name="Dittberner H."/>
        </authorList>
    </citation>
    <scope>NUCLEOTIDE SEQUENCE [LARGE SCALE GENOMIC DNA]</scope>
</reference>
<dbReference type="Pfam" id="PF02373">
    <property type="entry name" value="JmjC"/>
    <property type="match status" value="1"/>
</dbReference>
<dbReference type="InterPro" id="IPR045109">
    <property type="entry name" value="LSDs-like"/>
</dbReference>
<evidence type="ECO:0000256" key="1">
    <source>
        <dbReference type="ARBA" id="ARBA00004123"/>
    </source>
</evidence>
<dbReference type="GO" id="GO:0003712">
    <property type="term" value="F:transcription coregulator activity"/>
    <property type="evidence" value="ECO:0007669"/>
    <property type="project" value="TreeGrafter"/>
</dbReference>
<evidence type="ECO:0008006" key="11">
    <source>
        <dbReference type="Google" id="ProtNLM"/>
    </source>
</evidence>
<comment type="caution">
    <text evidence="9">The sequence shown here is derived from an EMBL/GenBank/DDBJ whole genome shotgun (WGS) entry which is preliminary data.</text>
</comment>
<accession>A0A565BZP8</accession>
<dbReference type="GO" id="GO:0032454">
    <property type="term" value="F:histone H3K9 demethylase activity"/>
    <property type="evidence" value="ECO:0007669"/>
    <property type="project" value="InterPro"/>
</dbReference>
<evidence type="ECO:0000256" key="6">
    <source>
        <dbReference type="SAM" id="MobiDB-lite"/>
    </source>
</evidence>
<dbReference type="EMBL" id="CABITT030000006">
    <property type="protein sequence ID" value="VVB06883.1"/>
    <property type="molecule type" value="Genomic_DNA"/>
</dbReference>
<proteinExistence type="inferred from homology"/>
<organism evidence="9 10">
    <name type="scientific">Arabis nemorensis</name>
    <dbReference type="NCBI Taxonomy" id="586526"/>
    <lineage>
        <taxon>Eukaryota</taxon>
        <taxon>Viridiplantae</taxon>
        <taxon>Streptophyta</taxon>
        <taxon>Embryophyta</taxon>
        <taxon>Tracheophyta</taxon>
        <taxon>Spermatophyta</taxon>
        <taxon>Magnoliopsida</taxon>
        <taxon>eudicotyledons</taxon>
        <taxon>Gunneridae</taxon>
        <taxon>Pentapetalae</taxon>
        <taxon>rosids</taxon>
        <taxon>malvids</taxon>
        <taxon>Brassicales</taxon>
        <taxon>Brassicaceae</taxon>
        <taxon>Arabideae</taxon>
        <taxon>Arabis</taxon>
    </lineage>
</organism>
<feature type="domain" description="RING-type" evidence="7">
    <location>
        <begin position="64"/>
        <end position="111"/>
    </location>
</feature>
<dbReference type="GO" id="GO:0006357">
    <property type="term" value="P:regulation of transcription by RNA polymerase II"/>
    <property type="evidence" value="ECO:0007669"/>
    <property type="project" value="TreeGrafter"/>
</dbReference>
<dbReference type="PANTHER" id="PTHR12549:SF33">
    <property type="entry name" value="LYSINE-SPECIFIC DEMETHYLASE JMJ27"/>
    <property type="match status" value="1"/>
</dbReference>
<evidence type="ECO:0000256" key="3">
    <source>
        <dbReference type="ARBA" id="ARBA00022723"/>
    </source>
</evidence>
<dbReference type="GO" id="GO:0031490">
    <property type="term" value="F:chromatin DNA binding"/>
    <property type="evidence" value="ECO:0007669"/>
    <property type="project" value="TreeGrafter"/>
</dbReference>
<protein>
    <recommendedName>
        <fullName evidence="11">JmjC domain-containing protein</fullName>
    </recommendedName>
</protein>
<feature type="compositionally biased region" description="Basic and acidic residues" evidence="6">
    <location>
        <begin position="1"/>
        <end position="22"/>
    </location>
</feature>
<dbReference type="GO" id="GO:0000118">
    <property type="term" value="C:histone deacetylase complex"/>
    <property type="evidence" value="ECO:0007669"/>
    <property type="project" value="TreeGrafter"/>
</dbReference>
<evidence type="ECO:0000313" key="9">
    <source>
        <dbReference type="EMBL" id="VVB06883.1"/>
    </source>
</evidence>
<evidence type="ECO:0000256" key="5">
    <source>
        <dbReference type="PROSITE-ProRule" id="PRU00175"/>
    </source>
</evidence>
<keyword evidence="10" id="KW-1185">Reference proteome</keyword>
<feature type="region of interest" description="Disordered" evidence="6">
    <location>
        <begin position="1"/>
        <end position="55"/>
    </location>
</feature>
<dbReference type="AlphaFoldDB" id="A0A565BZP8"/>
<dbReference type="PROSITE" id="PS51184">
    <property type="entry name" value="JMJC"/>
    <property type="match status" value="1"/>
</dbReference>
<dbReference type="GO" id="GO:0008270">
    <property type="term" value="F:zinc ion binding"/>
    <property type="evidence" value="ECO:0007669"/>
    <property type="project" value="UniProtKB-KW"/>
</dbReference>
<dbReference type="GO" id="GO:0000785">
    <property type="term" value="C:chromatin"/>
    <property type="evidence" value="ECO:0007669"/>
    <property type="project" value="TreeGrafter"/>
</dbReference>
<keyword evidence="4" id="KW-0539">Nucleus</keyword>
<evidence type="ECO:0000313" key="10">
    <source>
        <dbReference type="Proteomes" id="UP000489600"/>
    </source>
</evidence>
<feature type="compositionally biased region" description="Basic and acidic residues" evidence="6">
    <location>
        <begin position="709"/>
        <end position="720"/>
    </location>
</feature>
<keyword evidence="5" id="KW-0862">Zinc</keyword>
<evidence type="ECO:0000256" key="4">
    <source>
        <dbReference type="ARBA" id="ARBA00023242"/>
    </source>
</evidence>
<sequence>MEKRSEKRVRSGDSGESDYRKSDKGRKRRKKEKDVVSRGTIQRDTSTSEMDKSDGTRKLAGLTCHHCKNLKSKSDLIFCSKCNKKRYCNYCIKKWYPERTSEEVRASCPFCVGYCNCIACLRQPKVLKLRSEKDANVKFKQFQYLLVKVLPVLREICTEQNRELEIETTTRGTCFIIGVRVKESDITRCKLNPSERIYCDLCRASIANFHRSCLNPDCSCDICLACCNELREGCHDQDSKTYVPLDISNWKLNSDSSIPCPPKECGGCGTSTLELRRLCKSDWVEQLITNAEEVTRQFRPPDVDIAHACSSCITNSDSTRRQAAFGKNAHDNFLYSPNAVDLAEDDIAHFQSHWMRAETVIVRNVLEKTSGLSWEPMVMWRACREIDPKVGCKEETKVVRALDCWDWCESGLLNLATRVPENSLKPDLRPKTYIAYGFPEELVRGDSVTKLHFDMSDVVNVLTHTAKVEISPQQCQMMEVERKRYAEAKLRKQYSGLPTEALYGELENKSLKGVDEDNIILINHIENVEALKKGNGTLGEQGLNNKAADEEQSNNSLRPLASQEVDNISASKGDCTNIEISDTMESVHDPKADAGLTPQKNVTSINESIADEKYHDICLKTERLSPKHQREYNPSVENGLTMSALPSIAHKIHNDICVKAERLSPKYQREDDPSVENGLMMPTLPSTPPWEKEDYPQQPVERTSVKSIQEQKPDVPKESDGNANERSNDVLGGAVWDIFRREDVLKLIEYLKRHNQEFRHINNQPVKSVIHPIHDQAFFLSERQKKQLKEEYDIEPWTFEQHLGEAVFVPAGCPHQVRNRQSCIKVALDFVAPESVEECLRLKQEFRKLPKGYRFNEDKLELKKMVLQAASSAIREAKGIMQKSAMQ</sequence>
<gene>
    <name evidence="9" type="ORF">ANE_LOCUS17327</name>
</gene>
<dbReference type="Gene3D" id="2.60.120.650">
    <property type="entry name" value="Cupin"/>
    <property type="match status" value="3"/>
</dbReference>
<evidence type="ECO:0000259" key="8">
    <source>
        <dbReference type="PROSITE" id="PS51184"/>
    </source>
</evidence>
<dbReference type="SUPFAM" id="SSF51197">
    <property type="entry name" value="Clavaminate synthase-like"/>
    <property type="match status" value="1"/>
</dbReference>
<feature type="compositionally biased region" description="Polar residues" evidence="6">
    <location>
        <begin position="39"/>
        <end position="48"/>
    </location>
</feature>
<feature type="region of interest" description="Disordered" evidence="6">
    <location>
        <begin position="664"/>
        <end position="727"/>
    </location>
</feature>
<dbReference type="InterPro" id="IPR003347">
    <property type="entry name" value="JmjC_dom"/>
</dbReference>
<dbReference type="PROSITE" id="PS50089">
    <property type="entry name" value="ZF_RING_2"/>
    <property type="match status" value="1"/>
</dbReference>
<name>A0A565BZP8_9BRAS</name>
<evidence type="ECO:0000259" key="7">
    <source>
        <dbReference type="PROSITE" id="PS50089"/>
    </source>
</evidence>
<comment type="similarity">
    <text evidence="2">Belongs to the JARID1 histone demethylase family.</text>
</comment>